<accession>A0A1J0ADK2</accession>
<dbReference type="Pfam" id="PF16734">
    <property type="entry name" value="Pilin_GH"/>
    <property type="match status" value="1"/>
</dbReference>
<dbReference type="InterPro" id="IPR045584">
    <property type="entry name" value="Pilin-like"/>
</dbReference>
<evidence type="ECO:0000256" key="6">
    <source>
        <dbReference type="SAM" id="Phobius"/>
    </source>
</evidence>
<reference evidence="7 8" key="1">
    <citation type="submission" date="2016-10" db="EMBL/GenBank/DDBJ databases">
        <title>Description of Gloeomargarita lithophora gen. nov., sp. nov., a thylakoid-bearing basal-branching cyanobacterium with intracellular carbonates, and proposal for Gloeomargaritales ord. nov.</title>
        <authorList>
            <person name="Moreira D."/>
            <person name="Tavera R."/>
            <person name="Benzerara K."/>
            <person name="Skouri-Panet F."/>
            <person name="Couradeau E."/>
            <person name="Gerard E."/>
            <person name="Loussert C."/>
            <person name="Novelo E."/>
            <person name="Zivanovic Y."/>
            <person name="Lopez-Garcia P."/>
        </authorList>
    </citation>
    <scope>NUCLEOTIDE SEQUENCE [LARGE SCALE GENOMIC DNA]</scope>
    <source>
        <strain evidence="7 8">D10</strain>
    </source>
</reference>
<dbReference type="RefSeq" id="WP_071454500.1">
    <property type="nucleotide sequence ID" value="NZ_CP017675.1"/>
</dbReference>
<protein>
    <submittedName>
        <fullName evidence="7">Secretion pathway protein</fullName>
    </submittedName>
</protein>
<dbReference type="OrthoDB" id="467711at2"/>
<dbReference type="PANTHER" id="PTHR30093:SF44">
    <property type="entry name" value="TYPE II SECRETION SYSTEM CORE PROTEIN G"/>
    <property type="match status" value="1"/>
</dbReference>
<gene>
    <name evidence="7" type="ORF">GlitD10_1667</name>
</gene>
<evidence type="ECO:0000256" key="1">
    <source>
        <dbReference type="ARBA" id="ARBA00004167"/>
    </source>
</evidence>
<dbReference type="InterPro" id="IPR031975">
    <property type="entry name" value="Pilin_GH"/>
</dbReference>
<evidence type="ECO:0000256" key="5">
    <source>
        <dbReference type="ARBA" id="ARBA00023136"/>
    </source>
</evidence>
<organism evidence="7 8">
    <name type="scientific">Gloeomargarita lithophora Alchichica-D10</name>
    <dbReference type="NCBI Taxonomy" id="1188229"/>
    <lineage>
        <taxon>Bacteria</taxon>
        <taxon>Bacillati</taxon>
        <taxon>Cyanobacteriota</taxon>
        <taxon>Cyanophyceae</taxon>
        <taxon>Gloeomargaritales</taxon>
        <taxon>Gloeomargaritaceae</taxon>
        <taxon>Gloeomargarita</taxon>
    </lineage>
</organism>
<dbReference type="NCBIfam" id="TIGR02532">
    <property type="entry name" value="IV_pilin_GFxxxE"/>
    <property type="match status" value="1"/>
</dbReference>
<evidence type="ECO:0000256" key="2">
    <source>
        <dbReference type="ARBA" id="ARBA00022481"/>
    </source>
</evidence>
<dbReference type="KEGG" id="glt:GlitD10_1667"/>
<name>A0A1J0ADK2_9CYAN</name>
<evidence type="ECO:0000256" key="3">
    <source>
        <dbReference type="ARBA" id="ARBA00022692"/>
    </source>
</evidence>
<evidence type="ECO:0000313" key="7">
    <source>
        <dbReference type="EMBL" id="APB33992.1"/>
    </source>
</evidence>
<comment type="subcellular location">
    <subcellularLocation>
        <location evidence="1">Membrane</location>
        <topology evidence="1">Single-pass membrane protein</topology>
    </subcellularLocation>
</comment>
<feature type="transmembrane region" description="Helical" evidence="6">
    <location>
        <begin position="21"/>
        <end position="46"/>
    </location>
</feature>
<dbReference type="SUPFAM" id="SSF54523">
    <property type="entry name" value="Pili subunits"/>
    <property type="match status" value="1"/>
</dbReference>
<dbReference type="InterPro" id="IPR012902">
    <property type="entry name" value="N_methyl_site"/>
</dbReference>
<keyword evidence="8" id="KW-1185">Reference proteome</keyword>
<proteinExistence type="predicted"/>
<evidence type="ECO:0000313" key="8">
    <source>
        <dbReference type="Proteomes" id="UP000180235"/>
    </source>
</evidence>
<dbReference type="Pfam" id="PF07963">
    <property type="entry name" value="N_methyl"/>
    <property type="match status" value="1"/>
</dbReference>
<keyword evidence="2" id="KW-0488">Methylation</keyword>
<dbReference type="Gene3D" id="3.30.700.10">
    <property type="entry name" value="Glycoprotein, Type 4 Pilin"/>
    <property type="match status" value="1"/>
</dbReference>
<dbReference type="GO" id="GO:0016020">
    <property type="term" value="C:membrane"/>
    <property type="evidence" value="ECO:0007669"/>
    <property type="project" value="UniProtKB-SubCell"/>
</dbReference>
<evidence type="ECO:0000256" key="4">
    <source>
        <dbReference type="ARBA" id="ARBA00022989"/>
    </source>
</evidence>
<dbReference type="PROSITE" id="PS00409">
    <property type="entry name" value="PROKAR_NTER_METHYL"/>
    <property type="match status" value="1"/>
</dbReference>
<dbReference type="PANTHER" id="PTHR30093">
    <property type="entry name" value="GENERAL SECRETION PATHWAY PROTEIN G"/>
    <property type="match status" value="1"/>
</dbReference>
<dbReference type="EMBL" id="CP017675">
    <property type="protein sequence ID" value="APB33992.1"/>
    <property type="molecule type" value="Genomic_DNA"/>
</dbReference>
<keyword evidence="4 6" id="KW-1133">Transmembrane helix</keyword>
<sequence length="192" mass="20222">MAANLKVKLLQHLAKKKANEGFTLVELLVVVVIIGILAAIALPSFLAQTAKAKQSEARTYLGSWAKAQKAFRTENSTFSPDWTSLSLGLGTETKNYTYTYANGASGDTNADAFGDSRAQDLKSYSASVVIVTDKVITITTAAGDTTEISVDMPDGICEATNVGTDQIAAPIITGDPPVVDCSGNIDFRTGKP</sequence>
<dbReference type="STRING" id="1188229.GlitD10_1667"/>
<dbReference type="AlphaFoldDB" id="A0A1J0ADK2"/>
<keyword evidence="3 6" id="KW-0812">Transmembrane</keyword>
<dbReference type="Proteomes" id="UP000180235">
    <property type="component" value="Chromosome"/>
</dbReference>
<keyword evidence="5 6" id="KW-0472">Membrane</keyword>